<proteinExistence type="inferred from homology"/>
<protein>
    <recommendedName>
        <fullName evidence="4">Chaperone NapD</fullName>
    </recommendedName>
    <alternativeName>
        <fullName evidence="4">NapA signal peptide-binding chaperone NapD</fullName>
    </alternativeName>
</protein>
<dbReference type="STRING" id="550540.Fbal_3629"/>
<dbReference type="EMBL" id="CP002209">
    <property type="protein sequence ID" value="ADN77825.1"/>
    <property type="molecule type" value="Genomic_DNA"/>
</dbReference>
<dbReference type="Proteomes" id="UP000006683">
    <property type="component" value="Chromosome"/>
</dbReference>
<evidence type="ECO:0000256" key="3">
    <source>
        <dbReference type="ARBA" id="ARBA00023186"/>
    </source>
</evidence>
<dbReference type="PANTHER" id="PTHR38603">
    <property type="entry name" value="CHAPERONE NAPD"/>
    <property type="match status" value="1"/>
</dbReference>
<dbReference type="HOGENOM" id="CLU_155794_5_3_6"/>
<name>E1SPK8_FERBD</name>
<dbReference type="OrthoDB" id="5770785at2"/>
<evidence type="ECO:0000256" key="1">
    <source>
        <dbReference type="ARBA" id="ARBA00004496"/>
    </source>
</evidence>
<evidence type="ECO:0000313" key="6">
    <source>
        <dbReference type="Proteomes" id="UP000006683"/>
    </source>
</evidence>
<comment type="function">
    <text evidence="4">Chaperone for NapA, the catalytic subunit of the periplasmic nitrate reductase. It binds directly and specifically to the twin-arginine signal peptide of NapA, preventing premature interaction with the Tat translocase and premature export.</text>
</comment>
<dbReference type="HAMAP" id="MF_02200">
    <property type="entry name" value="NapD"/>
    <property type="match status" value="1"/>
</dbReference>
<comment type="similarity">
    <text evidence="4">Belongs to the NapD family.</text>
</comment>
<dbReference type="GO" id="GO:0051224">
    <property type="term" value="P:negative regulation of protein transport"/>
    <property type="evidence" value="ECO:0007669"/>
    <property type="project" value="UniProtKB-UniRule"/>
</dbReference>
<dbReference type="InterPro" id="IPR005623">
    <property type="entry name" value="Chaperone_NapD_NO3_reduct"/>
</dbReference>
<reference evidence="5 6" key="1">
    <citation type="journal article" date="2010" name="Stand. Genomic Sci.">
        <title>Complete genome sequence of Ferrimonas balearica type strain (PAT).</title>
        <authorList>
            <person name="Nolan M."/>
            <person name="Sikorski J."/>
            <person name="Davenport K."/>
            <person name="Lucas S."/>
            <person name="Glavina Del Rio T."/>
            <person name="Tice H."/>
            <person name="Cheng J."/>
            <person name="Goodwin L."/>
            <person name="Pitluck S."/>
            <person name="Liolios K."/>
            <person name="Ivanova N."/>
            <person name="Mavromatis K."/>
            <person name="Ovchinnikova G."/>
            <person name="Pati A."/>
            <person name="Chen A."/>
            <person name="Palaniappan K."/>
            <person name="Land M."/>
            <person name="Hauser L."/>
            <person name="Chang Y."/>
            <person name="Jeffries C."/>
            <person name="Tapia R."/>
            <person name="Brettin T."/>
            <person name="Detter J."/>
            <person name="Han C."/>
            <person name="Yasawong M."/>
            <person name="Rohde M."/>
            <person name="Tindall B."/>
            <person name="Goker M."/>
            <person name="Woyke T."/>
            <person name="Bristow J."/>
            <person name="Eisen J."/>
            <person name="Markowitz V."/>
            <person name="Hugenholtz P."/>
            <person name="Kyrpides N."/>
            <person name="Klenk H."/>
            <person name="Lapidus A."/>
        </authorList>
    </citation>
    <scope>NUCLEOTIDE SEQUENCE [LARGE SCALE GENOMIC DNA]</scope>
    <source>
        <strain evidence="6">DSM 9799 / CCM 4581 / KCTC 23876 / PAT</strain>
    </source>
</reference>
<evidence type="ECO:0000256" key="2">
    <source>
        <dbReference type="ARBA" id="ARBA00022490"/>
    </source>
</evidence>
<dbReference type="KEGG" id="fbl:Fbal_3629"/>
<dbReference type="eggNOG" id="COG3062">
    <property type="taxonomic scope" value="Bacteria"/>
</dbReference>
<dbReference type="GeneID" id="67183835"/>
<evidence type="ECO:0000256" key="4">
    <source>
        <dbReference type="HAMAP-Rule" id="MF_02200"/>
    </source>
</evidence>
<comment type="subcellular location">
    <subcellularLocation>
        <location evidence="1 4">Cytoplasm</location>
    </subcellularLocation>
</comment>
<gene>
    <name evidence="4" type="primary">napD</name>
    <name evidence="5" type="ordered locus">Fbal_3629</name>
</gene>
<comment type="subunit">
    <text evidence="4">Interacts with the cytoplasmic NapA precursor.</text>
</comment>
<accession>E1SPK8</accession>
<keyword evidence="3 4" id="KW-0143">Chaperone</keyword>
<organism evidence="5 6">
    <name type="scientific">Ferrimonas balearica (strain DSM 9799 / CCM 4581 / KCTC 23876 / PAT)</name>
    <dbReference type="NCBI Taxonomy" id="550540"/>
    <lineage>
        <taxon>Bacteria</taxon>
        <taxon>Pseudomonadati</taxon>
        <taxon>Pseudomonadota</taxon>
        <taxon>Gammaproteobacteria</taxon>
        <taxon>Alteromonadales</taxon>
        <taxon>Ferrimonadaceae</taxon>
        <taxon>Ferrimonas</taxon>
    </lineage>
</organism>
<evidence type="ECO:0000313" key="5">
    <source>
        <dbReference type="EMBL" id="ADN77825.1"/>
    </source>
</evidence>
<keyword evidence="6" id="KW-1185">Reference proteome</keyword>
<dbReference type="Gene3D" id="3.30.70.920">
    <property type="match status" value="1"/>
</dbReference>
<dbReference type="GO" id="GO:0005737">
    <property type="term" value="C:cytoplasm"/>
    <property type="evidence" value="ECO:0007669"/>
    <property type="project" value="UniProtKB-SubCell"/>
</dbReference>
<dbReference type="GO" id="GO:0005048">
    <property type="term" value="F:signal sequence binding"/>
    <property type="evidence" value="ECO:0007669"/>
    <property type="project" value="UniProtKB-UniRule"/>
</dbReference>
<sequence>MSNEYHISSFVVHCLPDDIRGVRRAIGAMEGSEVHACTDDGKMVVTLERDNRTDMQVAMEALATLSGVLSASLTYHRVEAPDEPRENQ</sequence>
<dbReference type="Pfam" id="PF03927">
    <property type="entry name" value="NapD"/>
    <property type="match status" value="1"/>
</dbReference>
<dbReference type="RefSeq" id="WP_013347130.1">
    <property type="nucleotide sequence ID" value="NC_014541.1"/>
</dbReference>
<keyword evidence="2 4" id="KW-0963">Cytoplasm</keyword>
<dbReference type="AlphaFoldDB" id="E1SPK8"/>
<dbReference type="PANTHER" id="PTHR38603:SF1">
    <property type="entry name" value="CHAPERONE NAPD"/>
    <property type="match status" value="1"/>
</dbReference>